<reference evidence="12 13" key="1">
    <citation type="submission" date="2014-03" db="EMBL/GenBank/DDBJ databases">
        <title>Draft genome sequence of the novel thermoacidophilic archaea Acidianus copahuensis ALE1 strain, isolated from Copahue volcanic area in Neuquen Argentina.</title>
        <authorList>
            <person name="Urbieta M.S."/>
            <person name="Rascovan N."/>
            <person name="Castro C."/>
            <person name="Revale S."/>
            <person name="Giaveno M.A."/>
            <person name="Vazquez M.P."/>
            <person name="Donati E.R."/>
        </authorList>
    </citation>
    <scope>NUCLEOTIDE SEQUENCE [LARGE SCALE GENOMIC DNA]</scope>
    <source>
        <strain evidence="12 13">ALE1</strain>
    </source>
</reference>
<dbReference type="InterPro" id="IPR042296">
    <property type="entry name" value="tRNA_met_Trm1_C"/>
</dbReference>
<organism evidence="12 13">
    <name type="scientific">Candidatus Acidianus copahuensis</name>
    <dbReference type="NCBI Taxonomy" id="1160895"/>
    <lineage>
        <taxon>Archaea</taxon>
        <taxon>Thermoproteota</taxon>
        <taxon>Thermoprotei</taxon>
        <taxon>Sulfolobales</taxon>
        <taxon>Sulfolobaceae</taxon>
        <taxon>Acidianus</taxon>
    </lineage>
</organism>
<evidence type="ECO:0000313" key="12">
    <source>
        <dbReference type="EMBL" id="EZQ06806.1"/>
    </source>
</evidence>
<feature type="binding site" evidence="10">
    <location>
        <position position="247"/>
    </location>
    <ligand>
        <name>Zn(2+)</name>
        <dbReference type="ChEBI" id="CHEBI:29105"/>
    </ligand>
</feature>
<dbReference type="NCBIfam" id="TIGR00308">
    <property type="entry name" value="TRM1"/>
    <property type="match status" value="1"/>
</dbReference>
<evidence type="ECO:0000256" key="8">
    <source>
        <dbReference type="ARBA" id="ARBA00022884"/>
    </source>
</evidence>
<keyword evidence="2 10" id="KW-0489">Methyltransferase</keyword>
<protein>
    <recommendedName>
        <fullName evidence="9 10">tRNA (guanine(26)-N(2))-dimethyltransferase</fullName>
        <ecNumber evidence="9 10">2.1.1.216</ecNumber>
    </recommendedName>
    <alternativeName>
        <fullName evidence="10">tRNA 2,2-dimethylguanosine-26 methyltransferase</fullName>
    </alternativeName>
    <alternativeName>
        <fullName evidence="10">tRNA(guanine-26,N(2)-N(2)) methyltransferase</fullName>
    </alternativeName>
    <alternativeName>
        <fullName evidence="10">tRNA(m(2,2)G26)dimethyltransferase</fullName>
    </alternativeName>
</protein>
<dbReference type="EC" id="2.1.1.216" evidence="9 10"/>
<dbReference type="AlphaFoldDB" id="A0A031LP79"/>
<dbReference type="GO" id="GO:0046872">
    <property type="term" value="F:metal ion binding"/>
    <property type="evidence" value="ECO:0007669"/>
    <property type="project" value="UniProtKB-KW"/>
</dbReference>
<dbReference type="SUPFAM" id="SSF53335">
    <property type="entry name" value="S-adenosyl-L-methionine-dependent methyltransferases"/>
    <property type="match status" value="1"/>
</dbReference>
<evidence type="ECO:0000256" key="1">
    <source>
        <dbReference type="ARBA" id="ARBA00022555"/>
    </source>
</evidence>
<evidence type="ECO:0000256" key="6">
    <source>
        <dbReference type="ARBA" id="ARBA00022723"/>
    </source>
</evidence>
<keyword evidence="3 10" id="KW-0808">Transferase</keyword>
<feature type="binding site" evidence="10">
    <location>
        <position position="69"/>
    </location>
    <ligand>
        <name>S-adenosyl-L-methionine</name>
        <dbReference type="ChEBI" id="CHEBI:59789"/>
    </ligand>
</feature>
<evidence type="ECO:0000256" key="11">
    <source>
        <dbReference type="PROSITE-ProRule" id="PRU00958"/>
    </source>
</evidence>
<evidence type="ECO:0000256" key="4">
    <source>
        <dbReference type="ARBA" id="ARBA00022691"/>
    </source>
</evidence>
<dbReference type="Gene3D" id="3.30.56.70">
    <property type="entry name" value="N2,N2-dimethylguanosine tRNA methyltransferase, C-terminal domain"/>
    <property type="match status" value="1"/>
</dbReference>
<dbReference type="InterPro" id="IPR029063">
    <property type="entry name" value="SAM-dependent_MTases_sf"/>
</dbReference>
<dbReference type="PANTHER" id="PTHR10631">
    <property type="entry name" value="N 2 ,N 2 -DIMETHYLGUANOSINE TRNA METHYLTRANSFERASE"/>
    <property type="match status" value="1"/>
</dbReference>
<dbReference type="Proteomes" id="UP000024332">
    <property type="component" value="Unassembled WGS sequence"/>
</dbReference>
<feature type="binding site" evidence="10">
    <location>
        <position position="263"/>
    </location>
    <ligand>
        <name>Zn(2+)</name>
        <dbReference type="ChEBI" id="CHEBI:29105"/>
    </ligand>
</feature>
<dbReference type="Gene3D" id="3.40.50.150">
    <property type="entry name" value="Vaccinia Virus protein VP39"/>
    <property type="match status" value="1"/>
</dbReference>
<keyword evidence="4 10" id="KW-0949">S-adenosyl-L-methionine</keyword>
<dbReference type="InterPro" id="IPR022923">
    <property type="entry name" value="TRM1_arc_bac"/>
</dbReference>
<comment type="catalytic activity">
    <reaction evidence="10">
        <text>guanosine(26) in tRNA + 2 S-adenosyl-L-methionine = N(2)-dimethylguanosine(26) in tRNA + 2 S-adenosyl-L-homocysteine + 2 H(+)</text>
        <dbReference type="Rhea" id="RHEA:43140"/>
        <dbReference type="Rhea" id="RHEA-COMP:10359"/>
        <dbReference type="Rhea" id="RHEA-COMP:10360"/>
        <dbReference type="ChEBI" id="CHEBI:15378"/>
        <dbReference type="ChEBI" id="CHEBI:57856"/>
        <dbReference type="ChEBI" id="CHEBI:59789"/>
        <dbReference type="ChEBI" id="CHEBI:74269"/>
        <dbReference type="ChEBI" id="CHEBI:74513"/>
        <dbReference type="EC" id="2.1.1.216"/>
    </reaction>
</comment>
<dbReference type="STRING" id="1160895.CM19_05370"/>
<evidence type="ECO:0000313" key="13">
    <source>
        <dbReference type="Proteomes" id="UP000024332"/>
    </source>
</evidence>
<feature type="binding site" evidence="10">
    <location>
        <position position="114"/>
    </location>
    <ligand>
        <name>S-adenosyl-L-methionine</name>
        <dbReference type="ChEBI" id="CHEBI:59789"/>
    </ligand>
</feature>
<keyword evidence="13" id="KW-1185">Reference proteome</keyword>
<keyword evidence="5 10" id="KW-0819">tRNA processing</keyword>
<comment type="function">
    <text evidence="10">Dimethylates a single guanine residue at position 26 of a number of tRNAs using S-adenosyl-L-methionine as donor of the methyl groups.</text>
</comment>
<dbReference type="PANTHER" id="PTHR10631:SF3">
    <property type="entry name" value="TRNA (GUANINE(26)-N(2))-DIMETHYLTRANSFERASE"/>
    <property type="match status" value="1"/>
</dbReference>
<dbReference type="Pfam" id="PF02005">
    <property type="entry name" value="TRM"/>
    <property type="match status" value="1"/>
</dbReference>
<evidence type="ECO:0000256" key="3">
    <source>
        <dbReference type="ARBA" id="ARBA00022679"/>
    </source>
</evidence>
<evidence type="ECO:0000256" key="10">
    <source>
        <dbReference type="HAMAP-Rule" id="MF_00290"/>
    </source>
</evidence>
<proteinExistence type="inferred from homology"/>
<dbReference type="GO" id="GO:0160104">
    <property type="term" value="F:tRNA (guanine(26)-N2)-dimethyltransferase activity"/>
    <property type="evidence" value="ECO:0007669"/>
    <property type="project" value="UniProtKB-UniRule"/>
</dbReference>
<dbReference type="GO" id="GO:0000049">
    <property type="term" value="F:tRNA binding"/>
    <property type="evidence" value="ECO:0007669"/>
    <property type="project" value="UniProtKB-UniRule"/>
</dbReference>
<dbReference type="FunFam" id="3.40.50.150:FF:000272">
    <property type="entry name" value="tRNA (guanine(26)-N(2))-dimethyltransferase"/>
    <property type="match status" value="1"/>
</dbReference>
<evidence type="ECO:0000256" key="7">
    <source>
        <dbReference type="ARBA" id="ARBA00022833"/>
    </source>
</evidence>
<dbReference type="InterPro" id="IPR002905">
    <property type="entry name" value="Trm1"/>
</dbReference>
<dbReference type="EMBL" id="JFZT01000039">
    <property type="protein sequence ID" value="EZQ06806.1"/>
    <property type="molecule type" value="Genomic_DNA"/>
</dbReference>
<gene>
    <name evidence="10" type="primary">trm1</name>
    <name evidence="12" type="ORF">CM19_05370</name>
</gene>
<feature type="binding site" evidence="10">
    <location>
        <position position="260"/>
    </location>
    <ligand>
        <name>Zn(2+)</name>
        <dbReference type="ChEBI" id="CHEBI:29105"/>
    </ligand>
</feature>
<dbReference type="PROSITE" id="PS51626">
    <property type="entry name" value="SAM_MT_TRM1"/>
    <property type="match status" value="1"/>
</dbReference>
<dbReference type="GO" id="GO:0002940">
    <property type="term" value="P:tRNA N2-guanine methylation"/>
    <property type="evidence" value="ECO:0007669"/>
    <property type="project" value="TreeGrafter"/>
</dbReference>
<feature type="binding site" evidence="10">
    <location>
        <position position="87"/>
    </location>
    <ligand>
        <name>S-adenosyl-L-methionine</name>
        <dbReference type="ChEBI" id="CHEBI:59789"/>
    </ligand>
</feature>
<evidence type="ECO:0000256" key="5">
    <source>
        <dbReference type="ARBA" id="ARBA00022694"/>
    </source>
</evidence>
<feature type="binding site" evidence="10">
    <location>
        <position position="244"/>
    </location>
    <ligand>
        <name>Zn(2+)</name>
        <dbReference type="ChEBI" id="CHEBI:29105"/>
    </ligand>
</feature>
<dbReference type="RefSeq" id="WP_048099339.1">
    <property type="nucleotide sequence ID" value="NZ_JFZT01000039.1"/>
</dbReference>
<keyword evidence="8 10" id="KW-0694">RNA-binding</keyword>
<accession>A0A031LP79</accession>
<comment type="similarity">
    <text evidence="10 11">Belongs to the class I-like SAM-binding methyltransferase superfamily. Trm1 family.</text>
</comment>
<feature type="binding site" evidence="10">
    <location>
        <position position="113"/>
    </location>
    <ligand>
        <name>S-adenosyl-L-methionine</name>
        <dbReference type="ChEBI" id="CHEBI:59789"/>
    </ligand>
</feature>
<comment type="caution">
    <text evidence="12">The sequence shown here is derived from an EMBL/GenBank/DDBJ whole genome shotgun (WGS) entry which is preliminary data.</text>
</comment>
<keyword evidence="1 10" id="KW-0820">tRNA-binding</keyword>
<dbReference type="HAMAP" id="MF_00290">
    <property type="entry name" value="tRNA_dimethyltr_TRM1"/>
    <property type="match status" value="1"/>
</dbReference>
<sequence length="376" mass="42593">MRLVEISEGKAKILVPDQREYEREGKFDPAWAPVFYNTRMVFNRDISVLAVSVISPKNIVDALSATGIRGIRYYLETTPPQTLVLNDLDKGAIELIKANSERNGVNALVTNRDANSLLFETSADYVDVDPFGTPSPFILSSIKATRNNGHVAYTATDLSPLEGKAKMSCKRKYDAENSKLSFSKEVGVRVLIGKIAREAAILEKAVIPEIAFYKDYYYRVILKVKRGAKRADECLNNLGFYSECNNCGFSYEGKERIDRCPKCGSPMKTAGPLWLGNLYNMDFLTRMKEELKTRSYLQNFSKLDYFISLLIKEGKYNQHYFNLEFLSSKLRLNIPPKRKILECLGDASETHFDPKGIKTSKNFQETLSCIKGLNDR</sequence>
<evidence type="ECO:0000256" key="2">
    <source>
        <dbReference type="ARBA" id="ARBA00022603"/>
    </source>
</evidence>
<keyword evidence="6 10" id="KW-0479">Metal-binding</keyword>
<feature type="binding site" evidence="10">
    <location>
        <position position="44"/>
    </location>
    <ligand>
        <name>S-adenosyl-L-methionine</name>
        <dbReference type="ChEBI" id="CHEBI:59789"/>
    </ligand>
</feature>
<evidence type="ECO:0000256" key="9">
    <source>
        <dbReference type="ARBA" id="ARBA00039099"/>
    </source>
</evidence>
<keyword evidence="7 10" id="KW-0862">Zinc</keyword>
<name>A0A031LP79_9CREN</name>
<dbReference type="OrthoDB" id="372177at2157"/>